<dbReference type="Gramene" id="Pp3c2_2569V3.1">
    <property type="protein sequence ID" value="PAC:32934297.CDS.1"/>
    <property type="gene ID" value="Pp3c2_2569"/>
</dbReference>
<keyword evidence="4" id="KW-1185">Reference proteome</keyword>
<reference evidence="2 4" key="1">
    <citation type="journal article" date="2008" name="Science">
        <title>The Physcomitrella genome reveals evolutionary insights into the conquest of land by plants.</title>
        <authorList>
            <person name="Rensing S."/>
            <person name="Lang D."/>
            <person name="Zimmer A."/>
            <person name="Terry A."/>
            <person name="Salamov A."/>
            <person name="Shapiro H."/>
            <person name="Nishiyama T."/>
            <person name="Perroud P.-F."/>
            <person name="Lindquist E."/>
            <person name="Kamisugi Y."/>
            <person name="Tanahashi T."/>
            <person name="Sakakibara K."/>
            <person name="Fujita T."/>
            <person name="Oishi K."/>
            <person name="Shin-I T."/>
            <person name="Kuroki Y."/>
            <person name="Toyoda A."/>
            <person name="Suzuki Y."/>
            <person name="Hashimoto A."/>
            <person name="Yamaguchi K."/>
            <person name="Sugano A."/>
            <person name="Kohara Y."/>
            <person name="Fujiyama A."/>
            <person name="Anterola A."/>
            <person name="Aoki S."/>
            <person name="Ashton N."/>
            <person name="Barbazuk W.B."/>
            <person name="Barker E."/>
            <person name="Bennetzen J."/>
            <person name="Bezanilla M."/>
            <person name="Blankenship R."/>
            <person name="Cho S.H."/>
            <person name="Dutcher S."/>
            <person name="Estelle M."/>
            <person name="Fawcett J.A."/>
            <person name="Gundlach H."/>
            <person name="Hanada K."/>
            <person name="Heyl A."/>
            <person name="Hicks K.A."/>
            <person name="Hugh J."/>
            <person name="Lohr M."/>
            <person name="Mayer K."/>
            <person name="Melkozernov A."/>
            <person name="Murata T."/>
            <person name="Nelson D."/>
            <person name="Pils B."/>
            <person name="Prigge M."/>
            <person name="Reiss B."/>
            <person name="Renner T."/>
            <person name="Rombauts S."/>
            <person name="Rushton P."/>
            <person name="Sanderfoot A."/>
            <person name="Schween G."/>
            <person name="Shiu S.-H."/>
            <person name="Stueber K."/>
            <person name="Theodoulou F.L."/>
            <person name="Tu H."/>
            <person name="Van de Peer Y."/>
            <person name="Verrier P.J."/>
            <person name="Waters E."/>
            <person name="Wood A."/>
            <person name="Yang L."/>
            <person name="Cove D."/>
            <person name="Cuming A."/>
            <person name="Hasebe M."/>
            <person name="Lucas S."/>
            <person name="Mishler D.B."/>
            <person name="Reski R."/>
            <person name="Grigoriev I."/>
            <person name="Quatrano R.S."/>
            <person name="Boore J.L."/>
        </authorList>
    </citation>
    <scope>NUCLEOTIDE SEQUENCE [LARGE SCALE GENOMIC DNA]</scope>
    <source>
        <strain evidence="3 4">cv. Gransden 2004</strain>
    </source>
</reference>
<feature type="compositionally biased region" description="Polar residues" evidence="1">
    <location>
        <begin position="115"/>
        <end position="131"/>
    </location>
</feature>
<evidence type="ECO:0000313" key="4">
    <source>
        <dbReference type="Proteomes" id="UP000006727"/>
    </source>
</evidence>
<evidence type="ECO:0000313" key="3">
    <source>
        <dbReference type="EnsemblPlants" id="PAC:32934297.CDS.1"/>
    </source>
</evidence>
<evidence type="ECO:0000313" key="2">
    <source>
        <dbReference type="EMBL" id="PNR59305.1"/>
    </source>
</evidence>
<name>A0A2K1KZU2_PHYPA</name>
<sequence length="131" mass="14587">MPDTRITQSCAPRLVRGADISFSFLVPCVATSREEMNVKSGTLPDQFRAIPTASHSNQRRLMSSTVRHSSRSFAVHNTHNAALQLMMPQLPQAILSRGHKGKQNKTKTKTNTCKVSSSRNPPFQQTINRLN</sequence>
<reference evidence="2 4" key="2">
    <citation type="journal article" date="2018" name="Plant J.">
        <title>The Physcomitrella patens chromosome-scale assembly reveals moss genome structure and evolution.</title>
        <authorList>
            <person name="Lang D."/>
            <person name="Ullrich K.K."/>
            <person name="Murat F."/>
            <person name="Fuchs J."/>
            <person name="Jenkins J."/>
            <person name="Haas F.B."/>
            <person name="Piednoel M."/>
            <person name="Gundlach H."/>
            <person name="Van Bel M."/>
            <person name="Meyberg R."/>
            <person name="Vives C."/>
            <person name="Morata J."/>
            <person name="Symeonidi A."/>
            <person name="Hiss M."/>
            <person name="Muchero W."/>
            <person name="Kamisugi Y."/>
            <person name="Saleh O."/>
            <person name="Blanc G."/>
            <person name="Decker E.L."/>
            <person name="van Gessel N."/>
            <person name="Grimwood J."/>
            <person name="Hayes R.D."/>
            <person name="Graham S.W."/>
            <person name="Gunter L.E."/>
            <person name="McDaniel S.F."/>
            <person name="Hoernstein S.N.W."/>
            <person name="Larsson A."/>
            <person name="Li F.W."/>
            <person name="Perroud P.F."/>
            <person name="Phillips J."/>
            <person name="Ranjan P."/>
            <person name="Rokshar D.S."/>
            <person name="Rothfels C.J."/>
            <person name="Schneider L."/>
            <person name="Shu S."/>
            <person name="Stevenson D.W."/>
            <person name="Thummler F."/>
            <person name="Tillich M."/>
            <person name="Villarreal Aguilar J.C."/>
            <person name="Widiez T."/>
            <person name="Wong G.K."/>
            <person name="Wymore A."/>
            <person name="Zhang Y."/>
            <person name="Zimmer A.D."/>
            <person name="Quatrano R.S."/>
            <person name="Mayer K.F.X."/>
            <person name="Goodstein D."/>
            <person name="Casacuberta J.M."/>
            <person name="Vandepoele K."/>
            <person name="Reski R."/>
            <person name="Cuming A.C."/>
            <person name="Tuskan G.A."/>
            <person name="Maumus F."/>
            <person name="Salse J."/>
            <person name="Schmutz J."/>
            <person name="Rensing S.A."/>
        </authorList>
    </citation>
    <scope>NUCLEOTIDE SEQUENCE [LARGE SCALE GENOMIC DNA]</scope>
    <source>
        <strain evidence="3 4">cv. Gransden 2004</strain>
    </source>
</reference>
<protein>
    <submittedName>
        <fullName evidence="2 3">Uncharacterized protein</fullName>
    </submittedName>
</protein>
<dbReference type="AlphaFoldDB" id="A0A2K1KZU2"/>
<feature type="region of interest" description="Disordered" evidence="1">
    <location>
        <begin position="97"/>
        <end position="131"/>
    </location>
</feature>
<proteinExistence type="predicted"/>
<reference evidence="3" key="3">
    <citation type="submission" date="2020-12" db="UniProtKB">
        <authorList>
            <consortium name="EnsemblPlants"/>
        </authorList>
    </citation>
    <scope>IDENTIFICATION</scope>
</reference>
<dbReference type="EMBL" id="ABEU02000002">
    <property type="protein sequence ID" value="PNR59305.1"/>
    <property type="molecule type" value="Genomic_DNA"/>
</dbReference>
<dbReference type="InParanoid" id="A0A2K1KZU2"/>
<organism evidence="2">
    <name type="scientific">Physcomitrium patens</name>
    <name type="common">Spreading-leaved earth moss</name>
    <name type="synonym">Physcomitrella patens</name>
    <dbReference type="NCBI Taxonomy" id="3218"/>
    <lineage>
        <taxon>Eukaryota</taxon>
        <taxon>Viridiplantae</taxon>
        <taxon>Streptophyta</taxon>
        <taxon>Embryophyta</taxon>
        <taxon>Bryophyta</taxon>
        <taxon>Bryophytina</taxon>
        <taxon>Bryopsida</taxon>
        <taxon>Funariidae</taxon>
        <taxon>Funariales</taxon>
        <taxon>Funariaceae</taxon>
        <taxon>Physcomitrium</taxon>
    </lineage>
</organism>
<gene>
    <name evidence="2" type="ORF">PHYPA_002096</name>
</gene>
<evidence type="ECO:0000256" key="1">
    <source>
        <dbReference type="SAM" id="MobiDB-lite"/>
    </source>
</evidence>
<dbReference type="Proteomes" id="UP000006727">
    <property type="component" value="Chromosome 2"/>
</dbReference>
<dbReference type="EnsemblPlants" id="Pp3c2_2569V3.1">
    <property type="protein sequence ID" value="PAC:32934297.CDS.1"/>
    <property type="gene ID" value="Pp3c2_2569"/>
</dbReference>
<feature type="compositionally biased region" description="Basic residues" evidence="1">
    <location>
        <begin position="97"/>
        <end position="108"/>
    </location>
</feature>
<accession>A0A2K1KZU2</accession>